<organism evidence="2 3">
    <name type="scientific">Ascoidea rubescens DSM 1968</name>
    <dbReference type="NCBI Taxonomy" id="1344418"/>
    <lineage>
        <taxon>Eukaryota</taxon>
        <taxon>Fungi</taxon>
        <taxon>Dikarya</taxon>
        <taxon>Ascomycota</taxon>
        <taxon>Saccharomycotina</taxon>
        <taxon>Saccharomycetes</taxon>
        <taxon>Ascoideaceae</taxon>
        <taxon>Ascoidea</taxon>
    </lineage>
</organism>
<dbReference type="InParanoid" id="A0A1D2VR82"/>
<feature type="compositionally biased region" description="Polar residues" evidence="1">
    <location>
        <begin position="1"/>
        <end position="20"/>
    </location>
</feature>
<reference evidence="3" key="1">
    <citation type="submission" date="2016-05" db="EMBL/GenBank/DDBJ databases">
        <title>Comparative genomics of biotechnologically important yeasts.</title>
        <authorList>
            <consortium name="DOE Joint Genome Institute"/>
            <person name="Riley R."/>
            <person name="Haridas S."/>
            <person name="Wolfe K.H."/>
            <person name="Lopes M.R."/>
            <person name="Hittinger C.T."/>
            <person name="Goker M."/>
            <person name="Salamov A."/>
            <person name="Wisecaver J."/>
            <person name="Long T.M."/>
            <person name="Aerts A.L."/>
            <person name="Barry K."/>
            <person name="Choi C."/>
            <person name="Clum A."/>
            <person name="Coughlan A.Y."/>
            <person name="Deshpande S."/>
            <person name="Douglass A.P."/>
            <person name="Hanson S.J."/>
            <person name="Klenk H.-P."/>
            <person name="Labutti K."/>
            <person name="Lapidus A."/>
            <person name="Lindquist E."/>
            <person name="Lipzen A."/>
            <person name="Meier-Kolthoff J.P."/>
            <person name="Ohm R.A."/>
            <person name="Otillar R.P."/>
            <person name="Pangilinan J."/>
            <person name="Peng Y."/>
            <person name="Rokas A."/>
            <person name="Rosa C.A."/>
            <person name="Scheuner C."/>
            <person name="Sibirny A.A."/>
            <person name="Slot J.C."/>
            <person name="Stielow J.B."/>
            <person name="Sun H."/>
            <person name="Kurtzman C.P."/>
            <person name="Blackwell M."/>
            <person name="Grigoriev I.V."/>
            <person name="Jeffries T.W."/>
        </authorList>
    </citation>
    <scope>NUCLEOTIDE SEQUENCE [LARGE SCALE GENOMIC DNA]</scope>
    <source>
        <strain evidence="3">DSM 1968</strain>
    </source>
</reference>
<sequence length="141" mass="16927">MKEQNSNIGSWYSIDTQGDQESIEQKISDIESCYSIHTQEDQKPIKENRSKSFKKLKLLEKLKSHKKLKFFEKFKSLKKPRPHEKTKSPKKQKFDDATFQKTLDEFLSLWASCITTGSCDMSYYRQRTRQYLPERYYSLHR</sequence>
<evidence type="ECO:0000313" key="3">
    <source>
        <dbReference type="Proteomes" id="UP000095038"/>
    </source>
</evidence>
<dbReference type="AlphaFoldDB" id="A0A1D2VR82"/>
<keyword evidence="3" id="KW-1185">Reference proteome</keyword>
<dbReference type="RefSeq" id="XP_020050430.1">
    <property type="nucleotide sequence ID" value="XM_020192449.1"/>
</dbReference>
<accession>A0A1D2VR82</accession>
<dbReference type="EMBL" id="KV454475">
    <property type="protein sequence ID" value="ODV64123.1"/>
    <property type="molecule type" value="Genomic_DNA"/>
</dbReference>
<dbReference type="GeneID" id="30966085"/>
<name>A0A1D2VR82_9ASCO</name>
<gene>
    <name evidence="2" type="ORF">ASCRUDRAFT_73822</name>
</gene>
<dbReference type="Proteomes" id="UP000095038">
    <property type="component" value="Unassembled WGS sequence"/>
</dbReference>
<protein>
    <submittedName>
        <fullName evidence="2">Uncharacterized protein</fullName>
    </submittedName>
</protein>
<feature type="region of interest" description="Disordered" evidence="1">
    <location>
        <begin position="1"/>
        <end position="22"/>
    </location>
</feature>
<evidence type="ECO:0000313" key="2">
    <source>
        <dbReference type="EMBL" id="ODV64123.1"/>
    </source>
</evidence>
<proteinExistence type="predicted"/>
<evidence type="ECO:0000256" key="1">
    <source>
        <dbReference type="SAM" id="MobiDB-lite"/>
    </source>
</evidence>